<keyword evidence="1" id="KW-0805">Transcription regulation</keyword>
<feature type="transmembrane region" description="Helical" evidence="4">
    <location>
        <begin position="6"/>
        <end position="23"/>
    </location>
</feature>
<comment type="caution">
    <text evidence="6">The sequence shown here is derived from an EMBL/GenBank/DDBJ whole genome shotgun (WGS) entry which is preliminary data.</text>
</comment>
<feature type="transmembrane region" description="Helical" evidence="4">
    <location>
        <begin position="126"/>
        <end position="149"/>
    </location>
</feature>
<dbReference type="SMART" id="SM00342">
    <property type="entry name" value="HTH_ARAC"/>
    <property type="match status" value="1"/>
</dbReference>
<keyword evidence="2" id="KW-0238">DNA-binding</keyword>
<keyword evidence="4" id="KW-0472">Membrane</keyword>
<keyword evidence="3" id="KW-0804">Transcription</keyword>
<dbReference type="InterPro" id="IPR018060">
    <property type="entry name" value="HTH_AraC"/>
</dbReference>
<feature type="transmembrane region" description="Helical" evidence="4">
    <location>
        <begin position="91"/>
        <end position="114"/>
    </location>
</feature>
<evidence type="ECO:0000259" key="5">
    <source>
        <dbReference type="PROSITE" id="PS01124"/>
    </source>
</evidence>
<keyword evidence="4" id="KW-0812">Transmembrane</keyword>
<evidence type="ECO:0000313" key="6">
    <source>
        <dbReference type="EMBL" id="RIV25505.1"/>
    </source>
</evidence>
<dbReference type="Gene3D" id="1.10.10.60">
    <property type="entry name" value="Homeodomain-like"/>
    <property type="match status" value="2"/>
</dbReference>
<dbReference type="SUPFAM" id="SSF46689">
    <property type="entry name" value="Homeodomain-like"/>
    <property type="match status" value="1"/>
</dbReference>
<feature type="transmembrane region" description="Helical" evidence="4">
    <location>
        <begin position="60"/>
        <end position="79"/>
    </location>
</feature>
<feature type="domain" description="HTH araC/xylS-type" evidence="5">
    <location>
        <begin position="254"/>
        <end position="360"/>
    </location>
</feature>
<dbReference type="GO" id="GO:0003700">
    <property type="term" value="F:DNA-binding transcription factor activity"/>
    <property type="evidence" value="ECO:0007669"/>
    <property type="project" value="InterPro"/>
</dbReference>
<protein>
    <submittedName>
        <fullName evidence="6">AraC family transcriptional regulator</fullName>
    </submittedName>
</protein>
<feature type="transmembrane region" description="Helical" evidence="4">
    <location>
        <begin position="35"/>
        <end position="54"/>
    </location>
</feature>
<accession>A0A418MFF9</accession>
<evidence type="ECO:0000256" key="2">
    <source>
        <dbReference type="ARBA" id="ARBA00023125"/>
    </source>
</evidence>
<evidence type="ECO:0000256" key="4">
    <source>
        <dbReference type="SAM" id="Phobius"/>
    </source>
</evidence>
<dbReference type="PROSITE" id="PS01124">
    <property type="entry name" value="HTH_ARAC_FAMILY_2"/>
    <property type="match status" value="1"/>
</dbReference>
<proteinExistence type="predicted"/>
<dbReference type="GO" id="GO:0043565">
    <property type="term" value="F:sequence-specific DNA binding"/>
    <property type="evidence" value="ECO:0007669"/>
    <property type="project" value="InterPro"/>
</dbReference>
<dbReference type="EMBL" id="QXED01000002">
    <property type="protein sequence ID" value="RIV25505.1"/>
    <property type="molecule type" value="Genomic_DNA"/>
</dbReference>
<dbReference type="RefSeq" id="WP_119667386.1">
    <property type="nucleotide sequence ID" value="NZ_QXED01000002.1"/>
</dbReference>
<sequence>MLFLVTTFAFVQTCVVLYVLPLRNTQTRNYPYIKALLLLIIIHLGIKLFLLGVLKNGYLFSRLTSFTTFSYGPLLYFQYRQLVGRSLNWKIQLLHLIPFLAAFGLYTFCVITQLPIQKPVVFESMFAWYANGVLVSLIGYSSYMIWLLRRPAAVPKDDQRFLLQISGLLIAVVLSGMIIKEVSGTLGYDYDPHFMAYIMLGLVSYRCLRFFFIQSAATPAGQPDDAVSQDVTENQVNKDGITYEKSGLSTQQVDALFDTMEQFMQRDKPYLEPELSLDELAARLKSTRQHVSQVLNQKARKNFYAYVNEYRVYEMIQLMKQRPDGRILELAFQAGFQSKTTLNSYFKKVTGFNPTEYQQALSGNTALARLNNNVTLAKG</sequence>
<organism evidence="6 7">
    <name type="scientific">Fibrisoma montanum</name>
    <dbReference type="NCBI Taxonomy" id="2305895"/>
    <lineage>
        <taxon>Bacteria</taxon>
        <taxon>Pseudomonadati</taxon>
        <taxon>Bacteroidota</taxon>
        <taxon>Cytophagia</taxon>
        <taxon>Cytophagales</taxon>
        <taxon>Spirosomataceae</taxon>
        <taxon>Fibrisoma</taxon>
    </lineage>
</organism>
<dbReference type="PANTHER" id="PTHR43280">
    <property type="entry name" value="ARAC-FAMILY TRANSCRIPTIONAL REGULATOR"/>
    <property type="match status" value="1"/>
</dbReference>
<dbReference type="AlphaFoldDB" id="A0A418MFF9"/>
<dbReference type="Proteomes" id="UP000283523">
    <property type="component" value="Unassembled WGS sequence"/>
</dbReference>
<keyword evidence="7" id="KW-1185">Reference proteome</keyword>
<gene>
    <name evidence="6" type="ORF">DYU11_09415</name>
</gene>
<dbReference type="Pfam" id="PF12833">
    <property type="entry name" value="HTH_18"/>
    <property type="match status" value="1"/>
</dbReference>
<dbReference type="OrthoDB" id="9779074at2"/>
<name>A0A418MFF9_9BACT</name>
<evidence type="ECO:0000256" key="1">
    <source>
        <dbReference type="ARBA" id="ARBA00023015"/>
    </source>
</evidence>
<feature type="transmembrane region" description="Helical" evidence="4">
    <location>
        <begin position="194"/>
        <end position="212"/>
    </location>
</feature>
<dbReference type="InterPro" id="IPR009057">
    <property type="entry name" value="Homeodomain-like_sf"/>
</dbReference>
<evidence type="ECO:0000256" key="3">
    <source>
        <dbReference type="ARBA" id="ARBA00023163"/>
    </source>
</evidence>
<feature type="transmembrane region" description="Helical" evidence="4">
    <location>
        <begin position="161"/>
        <end position="179"/>
    </location>
</feature>
<dbReference type="PANTHER" id="PTHR43280:SF29">
    <property type="entry name" value="ARAC-FAMILY TRANSCRIPTIONAL REGULATOR"/>
    <property type="match status" value="1"/>
</dbReference>
<reference evidence="6 7" key="1">
    <citation type="submission" date="2018-08" db="EMBL/GenBank/DDBJ databases">
        <title>Fibrisoma montanum sp. nov., isolated from Danxia mountain soil.</title>
        <authorList>
            <person name="Huang Y."/>
        </authorList>
    </citation>
    <scope>NUCLEOTIDE SEQUENCE [LARGE SCALE GENOMIC DNA]</scope>
    <source>
        <strain evidence="6 7">HYT19</strain>
    </source>
</reference>
<keyword evidence="4" id="KW-1133">Transmembrane helix</keyword>
<evidence type="ECO:0000313" key="7">
    <source>
        <dbReference type="Proteomes" id="UP000283523"/>
    </source>
</evidence>